<dbReference type="eggNOG" id="ENOG5033XY2">
    <property type="taxonomic scope" value="Bacteria"/>
</dbReference>
<keyword evidence="2" id="KW-1185">Reference proteome</keyword>
<gene>
    <name evidence="1" type="ORF">TOL_1045</name>
</gene>
<dbReference type="InterPro" id="IPR011990">
    <property type="entry name" value="TPR-like_helical_dom_sf"/>
</dbReference>
<dbReference type="AlphaFoldDB" id="M5E1I5"/>
<dbReference type="KEGG" id="tol:TOL_1045"/>
<dbReference type="Gene3D" id="1.25.40.10">
    <property type="entry name" value="Tetratricopeptide repeat domain"/>
    <property type="match status" value="1"/>
</dbReference>
<name>M5E1I5_9GAMM</name>
<dbReference type="HOGENOM" id="CLU_1037716_0_0_6"/>
<proteinExistence type="predicted"/>
<organism evidence="1 2">
    <name type="scientific">Thalassolituus oleivorans MIL-1</name>
    <dbReference type="NCBI Taxonomy" id="1298593"/>
    <lineage>
        <taxon>Bacteria</taxon>
        <taxon>Pseudomonadati</taxon>
        <taxon>Pseudomonadota</taxon>
        <taxon>Gammaproteobacteria</taxon>
        <taxon>Oceanospirillales</taxon>
        <taxon>Oceanospirillaceae</taxon>
        <taxon>Thalassolituus</taxon>
    </lineage>
</organism>
<dbReference type="EMBL" id="HF680312">
    <property type="protein sequence ID" value="CCU71479.1"/>
    <property type="molecule type" value="Genomic_DNA"/>
</dbReference>
<accession>M5E1I5</accession>
<evidence type="ECO:0000313" key="1">
    <source>
        <dbReference type="EMBL" id="CCU71479.1"/>
    </source>
</evidence>
<evidence type="ECO:0000313" key="2">
    <source>
        <dbReference type="Proteomes" id="UP000011866"/>
    </source>
</evidence>
<dbReference type="SUPFAM" id="SSF81901">
    <property type="entry name" value="HCP-like"/>
    <property type="match status" value="1"/>
</dbReference>
<sequence>MCEAAYFILPIMDSQMIRILGLAAIVALSGCAAPAPLVIAGSGVHAIARHDENIKVRSAAALKDEPDLLTYSMQSIGRGKATEAIQTYMLGYDNPDYSTNMKSLALYQIALIYMNRFNDDRDDEKAREYLQRHREEFPNSLLATRIQGHLEILRKRDEAPVTDHAAQLLKEVDREALLAQDLTPYDADLNPMSERAIAEDRTADAEAVYNIVYDNVASGDEMRAKSLYQLGLIFMSPYNKDANRMKALDYLRKANEEFPDSSIREKVAMKITELLNRQN</sequence>
<protein>
    <recommendedName>
        <fullName evidence="3">Outer membrane assembly lipoprotein YfiO</fullName>
    </recommendedName>
</protein>
<evidence type="ECO:0008006" key="3">
    <source>
        <dbReference type="Google" id="ProtNLM"/>
    </source>
</evidence>
<dbReference type="Proteomes" id="UP000011866">
    <property type="component" value="Chromosome"/>
</dbReference>
<reference evidence="1 2" key="1">
    <citation type="journal article" date="2013" name="Genome Announc.">
        <title>Genome Sequence of Thalassolituus oleivorans MIL-1 (DSM 14913T).</title>
        <authorList>
            <person name="Golyshin P.N."/>
            <person name="Werner J."/>
            <person name="Chernikova T.N."/>
            <person name="Tran H."/>
            <person name="Ferrer M."/>
            <person name="Yakimov M.M."/>
            <person name="Teeling H."/>
            <person name="Golyshina O.V."/>
        </authorList>
    </citation>
    <scope>NUCLEOTIDE SEQUENCE [LARGE SCALE GENOMIC DNA]</scope>
    <source>
        <strain evidence="1 2">MIL-1</strain>
    </source>
</reference>